<gene>
    <name evidence="3" type="ORF">SAMN05661077_1296</name>
</gene>
<keyword evidence="1" id="KW-1133">Transmembrane helix</keyword>
<dbReference type="Proteomes" id="UP000183104">
    <property type="component" value="Unassembled WGS sequence"/>
</dbReference>
<feature type="transmembrane region" description="Helical" evidence="1">
    <location>
        <begin position="250"/>
        <end position="268"/>
    </location>
</feature>
<keyword evidence="1" id="KW-0472">Membrane</keyword>
<dbReference type="EMBL" id="FMUN01000003">
    <property type="protein sequence ID" value="SCY13146.1"/>
    <property type="molecule type" value="Genomic_DNA"/>
</dbReference>
<feature type="transmembrane region" description="Helical" evidence="1">
    <location>
        <begin position="356"/>
        <end position="380"/>
    </location>
</feature>
<evidence type="ECO:0000256" key="1">
    <source>
        <dbReference type="SAM" id="Phobius"/>
    </source>
</evidence>
<feature type="transmembrane region" description="Helical" evidence="1">
    <location>
        <begin position="70"/>
        <end position="91"/>
    </location>
</feature>
<keyword evidence="4" id="KW-1185">Reference proteome</keyword>
<organism evidence="3 4">
    <name type="scientific">Thiohalorhabdus denitrificans</name>
    <dbReference type="NCBI Taxonomy" id="381306"/>
    <lineage>
        <taxon>Bacteria</taxon>
        <taxon>Pseudomonadati</taxon>
        <taxon>Pseudomonadota</taxon>
        <taxon>Gammaproteobacteria</taxon>
        <taxon>Thiohalorhabdales</taxon>
        <taxon>Thiohalorhabdaceae</taxon>
        <taxon>Thiohalorhabdus</taxon>
    </lineage>
</organism>
<feature type="transmembrane region" description="Helical" evidence="1">
    <location>
        <begin position="274"/>
        <end position="294"/>
    </location>
</feature>
<evidence type="ECO:0000313" key="4">
    <source>
        <dbReference type="Proteomes" id="UP000183104"/>
    </source>
</evidence>
<evidence type="ECO:0000313" key="3">
    <source>
        <dbReference type="EMBL" id="SCY13146.1"/>
    </source>
</evidence>
<feature type="transmembrane region" description="Helical" evidence="1">
    <location>
        <begin position="133"/>
        <end position="152"/>
    </location>
</feature>
<feature type="transmembrane region" description="Helical" evidence="1">
    <location>
        <begin position="392"/>
        <end position="411"/>
    </location>
</feature>
<dbReference type="Pfam" id="PF04892">
    <property type="entry name" value="VanZ"/>
    <property type="match status" value="1"/>
</dbReference>
<dbReference type="AlphaFoldDB" id="A0A0P9C4X1"/>
<feature type="transmembrane region" description="Helical" evidence="1">
    <location>
        <begin position="98"/>
        <end position="121"/>
    </location>
</feature>
<name>A0A0P9C4X1_9GAMM</name>
<proteinExistence type="predicted"/>
<feature type="transmembrane region" description="Helical" evidence="1">
    <location>
        <begin position="20"/>
        <end position="38"/>
    </location>
</feature>
<sequence length="449" mass="47086">MNVGDSPAGEGASEPGLRGLLLGMWGAYLLLAVFLSLLPLELEWHTPAEAWRAFLSAPDIQSPFGSRVDWASNVVLAFPGGLLLAAALGGWHQGRRALLRLLLALGLTMLVAPVLEFLQVYVPERVPARNDILAQWMGGFLGVVTWALLGGWAREVVASRSTELHRGVEVLGAGYLLVYLGMSLFPFDFTLQAPAGEGSGAWVTLLEQYPCGPVCVGGLAAEALLALPIGWALGVFLLDRGWGAPGRAAVAAFLFAGVVELAQGTLAYETAEGVSILTRTAGILGGYGLVAAGLYPRAGWLRRHAYALWGLGLGGYLILLAVLNGWFGGPMRNPHEIAGAVLDLDFSPLRSYGREVGTLGLVVGHALMYAPIGLFCWLRGRLRGVPGAPGCAIRWGVVVALLAEAGALLFAGQEPHPWSLVVSPAAAAGVLVLARRVASTLDSPETAPG</sequence>
<dbReference type="RefSeq" id="WP_054966023.1">
    <property type="nucleotide sequence ID" value="NZ_FMUN01000003.1"/>
</dbReference>
<dbReference type="InterPro" id="IPR006976">
    <property type="entry name" value="VanZ-like"/>
</dbReference>
<dbReference type="STRING" id="381306.AN478_07650"/>
<feature type="transmembrane region" description="Helical" evidence="1">
    <location>
        <begin position="306"/>
        <end position="327"/>
    </location>
</feature>
<feature type="domain" description="VanZ-like" evidence="2">
    <location>
        <begin position="27"/>
        <end position="149"/>
    </location>
</feature>
<keyword evidence="1" id="KW-0812">Transmembrane</keyword>
<accession>A0A0P9C4X1</accession>
<evidence type="ECO:0000259" key="2">
    <source>
        <dbReference type="Pfam" id="PF04892"/>
    </source>
</evidence>
<feature type="transmembrane region" description="Helical" evidence="1">
    <location>
        <begin position="164"/>
        <end position="185"/>
    </location>
</feature>
<reference evidence="4" key="1">
    <citation type="submission" date="2016-10" db="EMBL/GenBank/DDBJ databases">
        <authorList>
            <person name="Varghese N."/>
        </authorList>
    </citation>
    <scope>NUCLEOTIDE SEQUENCE [LARGE SCALE GENOMIC DNA]</scope>
    <source>
        <strain evidence="4">HL 19</strain>
    </source>
</reference>
<dbReference type="OrthoDB" id="283584at2"/>
<protein>
    <submittedName>
        <fullName evidence="3">VanZ like family protein</fullName>
    </submittedName>
</protein>
<feature type="transmembrane region" description="Helical" evidence="1">
    <location>
        <begin position="216"/>
        <end position="238"/>
    </location>
</feature>